<gene>
    <name evidence="1" type="ORF">METZ01_LOCUS59565</name>
</gene>
<proteinExistence type="predicted"/>
<name>A0A381STR9_9ZZZZ</name>
<reference evidence="1" key="1">
    <citation type="submission" date="2018-05" db="EMBL/GenBank/DDBJ databases">
        <authorList>
            <person name="Lanie J.A."/>
            <person name="Ng W.-L."/>
            <person name="Kazmierczak K.M."/>
            <person name="Andrzejewski T.M."/>
            <person name="Davidsen T.M."/>
            <person name="Wayne K.J."/>
            <person name="Tettelin H."/>
            <person name="Glass J.I."/>
            <person name="Rusch D."/>
            <person name="Podicherti R."/>
            <person name="Tsui H.-C.T."/>
            <person name="Winkler M.E."/>
        </authorList>
    </citation>
    <scope>NUCLEOTIDE SEQUENCE</scope>
</reference>
<evidence type="ECO:0000313" key="1">
    <source>
        <dbReference type="EMBL" id="SVA06711.1"/>
    </source>
</evidence>
<sequence>MKAGDKIKIDFAGKKKDALVFKVFPSSVYLKVDFENDKEKIVKRKLSQIENKKPASNKEKKK</sequence>
<dbReference type="AlphaFoldDB" id="A0A381STR9"/>
<protein>
    <submittedName>
        <fullName evidence="1">Uncharacterized protein</fullName>
    </submittedName>
</protein>
<dbReference type="EMBL" id="UINC01003482">
    <property type="protein sequence ID" value="SVA06711.1"/>
    <property type="molecule type" value="Genomic_DNA"/>
</dbReference>
<organism evidence="1">
    <name type="scientific">marine metagenome</name>
    <dbReference type="NCBI Taxonomy" id="408172"/>
    <lineage>
        <taxon>unclassified sequences</taxon>
        <taxon>metagenomes</taxon>
        <taxon>ecological metagenomes</taxon>
    </lineage>
</organism>
<accession>A0A381STR9</accession>